<keyword evidence="6 8" id="KW-1133">Transmembrane helix</keyword>
<feature type="domain" description="ABC transporter" evidence="9">
    <location>
        <begin position="337"/>
        <end position="570"/>
    </location>
</feature>
<feature type="domain" description="ABC transmembrane type-1" evidence="10">
    <location>
        <begin position="21"/>
        <end position="305"/>
    </location>
</feature>
<evidence type="ECO:0000256" key="5">
    <source>
        <dbReference type="ARBA" id="ARBA00022840"/>
    </source>
</evidence>
<keyword evidence="12" id="KW-1185">Reference proteome</keyword>
<gene>
    <name evidence="11" type="ORF">MsAc7_18010</name>
</gene>
<dbReference type="EMBL" id="CP131060">
    <property type="protein sequence ID" value="WNY26226.1"/>
    <property type="molecule type" value="Genomic_DNA"/>
</dbReference>
<dbReference type="Gene3D" id="1.20.1560.10">
    <property type="entry name" value="ABC transporter type 1, transmembrane domain"/>
    <property type="match status" value="1"/>
</dbReference>
<keyword evidence="4" id="KW-0547">Nucleotide-binding</keyword>
<accession>A0AA96ZW66</accession>
<dbReference type="GO" id="GO:0034040">
    <property type="term" value="F:ATPase-coupled lipid transmembrane transporter activity"/>
    <property type="evidence" value="ECO:0007669"/>
    <property type="project" value="TreeGrafter"/>
</dbReference>
<evidence type="ECO:0000256" key="4">
    <source>
        <dbReference type="ARBA" id="ARBA00022741"/>
    </source>
</evidence>
<keyword evidence="7 8" id="KW-0472">Membrane</keyword>
<evidence type="ECO:0000313" key="12">
    <source>
        <dbReference type="Proteomes" id="UP001303587"/>
    </source>
</evidence>
<dbReference type="GO" id="GO:0016020">
    <property type="term" value="C:membrane"/>
    <property type="evidence" value="ECO:0007669"/>
    <property type="project" value="UniProtKB-SubCell"/>
</dbReference>
<feature type="transmembrane region" description="Helical" evidence="8">
    <location>
        <begin position="21"/>
        <end position="48"/>
    </location>
</feature>
<comment type="subcellular location">
    <subcellularLocation>
        <location evidence="1">Membrane</location>
        <topology evidence="1">Multi-pass membrane protein</topology>
    </subcellularLocation>
</comment>
<evidence type="ECO:0000256" key="6">
    <source>
        <dbReference type="ARBA" id="ARBA00022989"/>
    </source>
</evidence>
<evidence type="ECO:0000313" key="11">
    <source>
        <dbReference type="EMBL" id="WNY26226.1"/>
    </source>
</evidence>
<dbReference type="InterPro" id="IPR017871">
    <property type="entry name" value="ABC_transporter-like_CS"/>
</dbReference>
<dbReference type="Gene3D" id="3.40.50.300">
    <property type="entry name" value="P-loop containing nucleotide triphosphate hydrolases"/>
    <property type="match status" value="1"/>
</dbReference>
<proteinExistence type="predicted"/>
<dbReference type="PANTHER" id="PTHR24221:SF397">
    <property type="entry name" value="ABC TRANSPORTER, ATP-BINDING TRANSMEMBRANE PROTEIN"/>
    <property type="match status" value="1"/>
</dbReference>
<sequence>MPYIQERLGLSDQGYKDLKKAVFACVIANLTLLLPFVVIIQVITTLIIPLVTGRDLDTNRLWMLLAGGIFSAILYALAYKYEYQKTFTVAYAESENIRLDVAEHIRRLPLSFFNKKDLSELTTNMMADCASIEHVMSHVVPDMIATVITVVIACIMLSFYDWRMSLAMFCILPISIGIVALSLGIQKKYGERHVKAKLNVSGQVQEYLDGIKVVKAFGLAGEKSIALEKSLRTMMKEAIIFEGAVGVFIVLAIMVLQVGIGLVVWVGVNLITAGSLDAMTFLTFVMISAKIYTPLVVILTLWPELLYMMVSTKRMQTLRKEPLMDGDENTVLTNYDIQFKDVTFAYNEEAVFKNINLEIPENGVTALVGPSGSGKSTISRLIARFWDVNGGAIYVGGKNIREIDPERLMNYMSFVFQDVVLFNDTVMNNIKIGRQGATDDEVVAAAKAARCEEFIRAMPDGYNTVIGENGNTLSGGERQRISIARALLKDAPIVLLDEATASLDPENEMQIQEAISALIQNKTVIVIAHRLRTVLDADKIIVLDNGRILEEGTGEKLLAENGLFSKLYRIQQESLGWSAGNH</sequence>
<dbReference type="CDD" id="cd07346">
    <property type="entry name" value="ABC_6TM_exporters"/>
    <property type="match status" value="1"/>
</dbReference>
<keyword evidence="3 8" id="KW-0812">Transmembrane</keyword>
<dbReference type="PROSITE" id="PS00211">
    <property type="entry name" value="ABC_TRANSPORTER_1"/>
    <property type="match status" value="1"/>
</dbReference>
<dbReference type="FunFam" id="3.40.50.300:FF:000287">
    <property type="entry name" value="Multidrug ABC transporter ATP-binding protein"/>
    <property type="match status" value="1"/>
</dbReference>
<evidence type="ECO:0000256" key="2">
    <source>
        <dbReference type="ARBA" id="ARBA00022448"/>
    </source>
</evidence>
<dbReference type="SUPFAM" id="SSF52540">
    <property type="entry name" value="P-loop containing nucleoside triphosphate hydrolases"/>
    <property type="match status" value="1"/>
</dbReference>
<dbReference type="SUPFAM" id="SSF90123">
    <property type="entry name" value="ABC transporter transmembrane region"/>
    <property type="match status" value="1"/>
</dbReference>
<keyword evidence="5 11" id="KW-0067">ATP-binding</keyword>
<evidence type="ECO:0000256" key="1">
    <source>
        <dbReference type="ARBA" id="ARBA00004141"/>
    </source>
</evidence>
<dbReference type="GO" id="GO:0016887">
    <property type="term" value="F:ATP hydrolysis activity"/>
    <property type="evidence" value="ECO:0007669"/>
    <property type="project" value="InterPro"/>
</dbReference>
<feature type="transmembrane region" description="Helical" evidence="8">
    <location>
        <begin position="166"/>
        <end position="185"/>
    </location>
</feature>
<keyword evidence="2" id="KW-0813">Transport</keyword>
<evidence type="ECO:0000256" key="7">
    <source>
        <dbReference type="ARBA" id="ARBA00023136"/>
    </source>
</evidence>
<evidence type="ECO:0000259" key="10">
    <source>
        <dbReference type="PROSITE" id="PS50929"/>
    </source>
</evidence>
<dbReference type="InterPro" id="IPR003439">
    <property type="entry name" value="ABC_transporter-like_ATP-bd"/>
</dbReference>
<name>A0AA96ZW66_9EURY</name>
<protein>
    <submittedName>
        <fullName evidence="11">Multidrug export ATP-binding/permease protein</fullName>
        <ecNumber evidence="11">3.6.3.-</ecNumber>
    </submittedName>
</protein>
<dbReference type="PANTHER" id="PTHR24221">
    <property type="entry name" value="ATP-BINDING CASSETTE SUB-FAMILY B"/>
    <property type="match status" value="1"/>
</dbReference>
<dbReference type="InterPro" id="IPR003593">
    <property type="entry name" value="AAA+_ATPase"/>
</dbReference>
<dbReference type="GeneID" id="89230895"/>
<dbReference type="Proteomes" id="UP001303587">
    <property type="component" value="Chromosome"/>
</dbReference>
<organism evidence="11 12">
    <name type="scientific">Methanolapillus millepedarum</name>
    <dbReference type="NCBI Taxonomy" id="3028296"/>
    <lineage>
        <taxon>Archaea</taxon>
        <taxon>Methanobacteriati</taxon>
        <taxon>Methanobacteriota</taxon>
        <taxon>Stenosarchaea group</taxon>
        <taxon>Methanomicrobia</taxon>
        <taxon>Methanosarcinales</taxon>
        <taxon>Methanosarcinaceae</taxon>
        <taxon>Methanolapillus</taxon>
    </lineage>
</organism>
<evidence type="ECO:0000259" key="9">
    <source>
        <dbReference type="PROSITE" id="PS50893"/>
    </source>
</evidence>
<dbReference type="InterPro" id="IPR027417">
    <property type="entry name" value="P-loop_NTPase"/>
</dbReference>
<dbReference type="GO" id="GO:0140359">
    <property type="term" value="F:ABC-type transporter activity"/>
    <property type="evidence" value="ECO:0007669"/>
    <property type="project" value="InterPro"/>
</dbReference>
<dbReference type="SMART" id="SM00382">
    <property type="entry name" value="AAA"/>
    <property type="match status" value="1"/>
</dbReference>
<dbReference type="PROSITE" id="PS50929">
    <property type="entry name" value="ABC_TM1F"/>
    <property type="match status" value="1"/>
</dbReference>
<feature type="transmembrane region" description="Helical" evidence="8">
    <location>
        <begin position="143"/>
        <end position="160"/>
    </location>
</feature>
<dbReference type="Pfam" id="PF00664">
    <property type="entry name" value="ABC_membrane"/>
    <property type="match status" value="1"/>
</dbReference>
<reference evidence="11 12" key="1">
    <citation type="submission" date="2023-07" db="EMBL/GenBank/DDBJ databases">
        <title>Closed genoem sequence of Methanosarcinaceae archaeon Ac7.</title>
        <authorList>
            <person name="Poehlein A."/>
            <person name="Protasov E."/>
            <person name="Platt K."/>
            <person name="Reeh H."/>
            <person name="Daniel R."/>
            <person name="Brune A."/>
        </authorList>
    </citation>
    <scope>NUCLEOTIDE SEQUENCE [LARGE SCALE GENOMIC DNA]</scope>
    <source>
        <strain evidence="11 12">Ac7</strain>
    </source>
</reference>
<keyword evidence="11" id="KW-0378">Hydrolase</keyword>
<dbReference type="GO" id="GO:0005524">
    <property type="term" value="F:ATP binding"/>
    <property type="evidence" value="ECO:0007669"/>
    <property type="project" value="UniProtKB-KW"/>
</dbReference>
<dbReference type="InterPro" id="IPR036640">
    <property type="entry name" value="ABC1_TM_sf"/>
</dbReference>
<feature type="transmembrane region" description="Helical" evidence="8">
    <location>
        <begin position="239"/>
        <end position="271"/>
    </location>
</feature>
<dbReference type="InterPro" id="IPR039421">
    <property type="entry name" value="Type_1_exporter"/>
</dbReference>
<evidence type="ECO:0000256" key="3">
    <source>
        <dbReference type="ARBA" id="ARBA00022692"/>
    </source>
</evidence>
<dbReference type="PROSITE" id="PS50893">
    <property type="entry name" value="ABC_TRANSPORTER_2"/>
    <property type="match status" value="1"/>
</dbReference>
<dbReference type="RefSeq" id="WP_338102554.1">
    <property type="nucleotide sequence ID" value="NZ_CP131060.1"/>
</dbReference>
<dbReference type="InterPro" id="IPR011527">
    <property type="entry name" value="ABC1_TM_dom"/>
</dbReference>
<dbReference type="EC" id="3.6.3.-" evidence="11"/>
<feature type="transmembrane region" description="Helical" evidence="8">
    <location>
        <begin position="291"/>
        <end position="310"/>
    </location>
</feature>
<evidence type="ECO:0000256" key="8">
    <source>
        <dbReference type="SAM" id="Phobius"/>
    </source>
</evidence>
<dbReference type="AlphaFoldDB" id="A0AA96ZW66"/>
<feature type="transmembrane region" description="Helical" evidence="8">
    <location>
        <begin position="60"/>
        <end position="78"/>
    </location>
</feature>
<dbReference type="Pfam" id="PF00005">
    <property type="entry name" value="ABC_tran"/>
    <property type="match status" value="1"/>
</dbReference>